<feature type="compositionally biased region" description="Polar residues" evidence="7">
    <location>
        <begin position="550"/>
        <end position="565"/>
    </location>
</feature>
<proteinExistence type="predicted"/>
<evidence type="ECO:0000256" key="4">
    <source>
        <dbReference type="ARBA" id="ARBA00022824"/>
    </source>
</evidence>
<feature type="transmembrane region" description="Helical" evidence="8">
    <location>
        <begin position="90"/>
        <end position="113"/>
    </location>
</feature>
<evidence type="ECO:0000256" key="1">
    <source>
        <dbReference type="ARBA" id="ARBA00004173"/>
    </source>
</evidence>
<evidence type="ECO:0000256" key="8">
    <source>
        <dbReference type="SAM" id="Phobius"/>
    </source>
</evidence>
<dbReference type="GO" id="GO:0016787">
    <property type="term" value="F:hydrolase activity"/>
    <property type="evidence" value="ECO:0007669"/>
    <property type="project" value="UniProtKB-KW"/>
</dbReference>
<sequence>MGAEPPFIYDPPSRYSFTGPTERGFNPKAASQASLIPPRPRPKQEGPLIDTRQLNRHPDSYFIVPYGNLEWKPMSPRTKSKVQNTRRVQLLLRLCALLGALGMLFCVICIKNTTSTVGWVIRIPAAVAILHTIYAVYHLARSSTARTPATSASYMLFAAIIDAGLIPFFAFTALMARTQYTGTGGSQNSWQTLFGSNSTTYKIVLSTFVLSVVDGSFHLLSLFVSIYLTVIFRKISKLPPDMNPLEENLTSRHKRNKSSVSQASTGPINSDPQSQDPLISPPRTIPFFQTRTESTTSLSNLQSRPPSTVASQVDLPSQLYQHTYSQRSSRANLNHSPAPSSRTNRATQYIDSRPPSTRPPSTRPQSTRPPSTRPSSSVPEVPTRGIRNAPSLLSDNWFVYASPSPSPPLTQPAEFRHLRSTPRLWLEDDEEENLMPNPLEMHPPTPPHEHNMRRQQRTLLPVADNWNSQARPDLVGRDSFGSVGLGGKERFYGDMTGLGKGSSRVVSSGADVMGGDRSGIRAREVSEYSTVRMWKLVKKCLGRARDKNDLTTSPVASTSSNQQPLPASRTDDASSSSPTLLRTSGVPRQNIGLFELSKNGERKTVDVVAVHGLQGDAYMTWEHDNGSLWLRDFLPADIPFARIMTFGYDSTVAFSKSVAKIEDKALELLNQLSAKRSAAGGGTSVPIVFVCHSLGGIVVKKALILAHERSSDLDYEDVLDNTKAIAFLGVPHKGSDSAWWATFAANALKGASIGTSTNTALVADLKKDSTTLTNISKQFVDRARDLIIYTFYETEVLFGVVVVDERSALIGLPNEKLFPVNANHRMICKIPSSESHEHDTVCLWIAKLAKRVAEEAVPEVIAGNKMMEAPGVVEAKEKSTRTSVNIHWKVPRTVNTLFTGRTKVLNTVKQALCSDSGASNVDKQKRFVITGLGGQGKSEVCLSIANITRQHFWGVFWVDVSSASIANIDFVAAANMIDSSVKTVDEARQLFANTTESWLLILDNADNTEIDYQEYIPSGTCGTVVITSRNPDCHRYSTVGAETLAGLDIADSVELLLKAAKIPRDSWPACKKDAKENVDLLESHTLALIQAGAYIANGHCKLEEYPAEYRRQHDRLLKYGPKQARSRYGNVYATFEASACILEASTSIAASDASALLDILSVLYFSSVPVQLFKDAWEGCRRVYEKGDEKSVKIDALSEDHVSQLPGFIAGDFGKWDSFRVMEAIQLLISLALVTAEHDTGVLSMHPLTHVWAKGRQ</sequence>
<dbReference type="SUPFAM" id="SSF52540">
    <property type="entry name" value="P-loop containing nucleoside triphosphate hydrolases"/>
    <property type="match status" value="1"/>
</dbReference>
<evidence type="ECO:0000313" key="10">
    <source>
        <dbReference type="Proteomes" id="UP000192927"/>
    </source>
</evidence>
<keyword evidence="8" id="KW-0812">Transmembrane</keyword>
<feature type="region of interest" description="Disordered" evidence="7">
    <location>
        <begin position="242"/>
        <end position="387"/>
    </location>
</feature>
<reference evidence="10" key="1">
    <citation type="submission" date="2017-03" db="EMBL/GenBank/DDBJ databases">
        <authorList>
            <person name="Sharma R."/>
            <person name="Thines M."/>
        </authorList>
    </citation>
    <scope>NUCLEOTIDE SEQUENCE [LARGE SCALE GENOMIC DNA]</scope>
</reference>
<evidence type="ECO:0000256" key="7">
    <source>
        <dbReference type="SAM" id="MobiDB-lite"/>
    </source>
</evidence>
<evidence type="ECO:0000256" key="6">
    <source>
        <dbReference type="ARBA" id="ARBA00023136"/>
    </source>
</evidence>
<feature type="compositionally biased region" description="Polar residues" evidence="7">
    <location>
        <begin position="573"/>
        <end position="582"/>
    </location>
</feature>
<dbReference type="GO" id="GO:0005739">
    <property type="term" value="C:mitochondrion"/>
    <property type="evidence" value="ECO:0007669"/>
    <property type="project" value="UniProtKB-SubCell"/>
</dbReference>
<feature type="region of interest" description="Disordered" evidence="7">
    <location>
        <begin position="548"/>
        <end position="584"/>
    </location>
</feature>
<keyword evidence="4" id="KW-0256">Endoplasmic reticulum</keyword>
<accession>A0A1W5CVP0</accession>
<dbReference type="Proteomes" id="UP000192927">
    <property type="component" value="Unassembled WGS sequence"/>
</dbReference>
<feature type="compositionally biased region" description="Low complexity" evidence="7">
    <location>
        <begin position="363"/>
        <end position="384"/>
    </location>
</feature>
<keyword evidence="5" id="KW-0496">Mitochondrion</keyword>
<dbReference type="InterPro" id="IPR052374">
    <property type="entry name" value="SERAC1"/>
</dbReference>
<dbReference type="GO" id="GO:0005783">
    <property type="term" value="C:endoplasmic reticulum"/>
    <property type="evidence" value="ECO:0007669"/>
    <property type="project" value="UniProtKB-SubCell"/>
</dbReference>
<keyword evidence="8" id="KW-1133">Transmembrane helix</keyword>
<name>A0A1W5CVP0_9LECA</name>
<dbReference type="Gene3D" id="3.40.50.1820">
    <property type="entry name" value="alpha/beta hydrolase"/>
    <property type="match status" value="1"/>
</dbReference>
<dbReference type="PANTHER" id="PTHR48182:SF2">
    <property type="entry name" value="PROTEIN SERAC1"/>
    <property type="match status" value="1"/>
</dbReference>
<dbReference type="SUPFAM" id="SSF53474">
    <property type="entry name" value="alpha/beta-Hydrolases"/>
    <property type="match status" value="1"/>
</dbReference>
<feature type="non-terminal residue" evidence="9">
    <location>
        <position position="1257"/>
    </location>
</feature>
<dbReference type="InterPro" id="IPR027417">
    <property type="entry name" value="P-loop_NTPase"/>
</dbReference>
<feature type="region of interest" description="Disordered" evidence="7">
    <location>
        <begin position="1"/>
        <end position="49"/>
    </location>
</feature>
<evidence type="ECO:0000256" key="5">
    <source>
        <dbReference type="ARBA" id="ARBA00023128"/>
    </source>
</evidence>
<dbReference type="InterPro" id="IPR029058">
    <property type="entry name" value="AB_hydrolase_fold"/>
</dbReference>
<dbReference type="PANTHER" id="PTHR48182">
    <property type="entry name" value="PROTEIN SERAC1"/>
    <property type="match status" value="1"/>
</dbReference>
<comment type="subcellular location">
    <subcellularLocation>
        <location evidence="2">Endoplasmic reticulum</location>
    </subcellularLocation>
    <subcellularLocation>
        <location evidence="3">Membrane</location>
    </subcellularLocation>
    <subcellularLocation>
        <location evidence="1">Mitochondrion</location>
    </subcellularLocation>
</comment>
<feature type="compositionally biased region" description="Polar residues" evidence="7">
    <location>
        <begin position="287"/>
        <end position="350"/>
    </location>
</feature>
<dbReference type="EMBL" id="FWEW01000426">
    <property type="protein sequence ID" value="SLM34852.1"/>
    <property type="molecule type" value="Genomic_DNA"/>
</dbReference>
<feature type="compositionally biased region" description="Polar residues" evidence="7">
    <location>
        <begin position="258"/>
        <end position="277"/>
    </location>
</feature>
<keyword evidence="9" id="KW-0378">Hydrolase</keyword>
<dbReference type="GO" id="GO:0016020">
    <property type="term" value="C:membrane"/>
    <property type="evidence" value="ECO:0007669"/>
    <property type="project" value="UniProtKB-SubCell"/>
</dbReference>
<dbReference type="Gene3D" id="3.40.50.300">
    <property type="entry name" value="P-loop containing nucleotide triphosphate hydrolases"/>
    <property type="match status" value="1"/>
</dbReference>
<organism evidence="9 10">
    <name type="scientific">Lasallia pustulata</name>
    <dbReference type="NCBI Taxonomy" id="136370"/>
    <lineage>
        <taxon>Eukaryota</taxon>
        <taxon>Fungi</taxon>
        <taxon>Dikarya</taxon>
        <taxon>Ascomycota</taxon>
        <taxon>Pezizomycotina</taxon>
        <taxon>Lecanoromycetes</taxon>
        <taxon>OSLEUM clade</taxon>
        <taxon>Umbilicariomycetidae</taxon>
        <taxon>Umbilicariales</taxon>
        <taxon>Umbilicariaceae</taxon>
        <taxon>Lasallia</taxon>
    </lineage>
</organism>
<evidence type="ECO:0000256" key="2">
    <source>
        <dbReference type="ARBA" id="ARBA00004240"/>
    </source>
</evidence>
<feature type="transmembrane region" description="Helical" evidence="8">
    <location>
        <begin position="152"/>
        <end position="176"/>
    </location>
</feature>
<protein>
    <submittedName>
        <fullName evidence="9">p-loop containing nucleoside triphosphate hydrolase</fullName>
    </submittedName>
</protein>
<feature type="transmembrane region" description="Helical" evidence="8">
    <location>
        <begin position="119"/>
        <end position="140"/>
    </location>
</feature>
<keyword evidence="6 8" id="KW-0472">Membrane</keyword>
<feature type="transmembrane region" description="Helical" evidence="8">
    <location>
        <begin position="203"/>
        <end position="232"/>
    </location>
</feature>
<keyword evidence="10" id="KW-1185">Reference proteome</keyword>
<evidence type="ECO:0000256" key="3">
    <source>
        <dbReference type="ARBA" id="ARBA00004370"/>
    </source>
</evidence>
<evidence type="ECO:0000313" key="9">
    <source>
        <dbReference type="EMBL" id="SLM34852.1"/>
    </source>
</evidence>
<dbReference type="AlphaFoldDB" id="A0A1W5CVP0"/>